<dbReference type="GO" id="GO:0006437">
    <property type="term" value="P:tyrosyl-tRNA aminoacylation"/>
    <property type="evidence" value="ECO:0007669"/>
    <property type="project" value="UniProtKB-UniRule"/>
</dbReference>
<evidence type="ECO:0000256" key="2">
    <source>
        <dbReference type="ARBA" id="ARBA00022490"/>
    </source>
</evidence>
<dbReference type="Pfam" id="PF00579">
    <property type="entry name" value="tRNA-synt_1b"/>
    <property type="match status" value="1"/>
</dbReference>
<dbReference type="InterPro" id="IPR014729">
    <property type="entry name" value="Rossmann-like_a/b/a_fold"/>
</dbReference>
<proteinExistence type="inferred from homology"/>
<dbReference type="FunFam" id="3.40.50.620:FF:000008">
    <property type="entry name" value="Tyrosine--tRNA ligase"/>
    <property type="match status" value="1"/>
</dbReference>
<dbReference type="InterPro" id="IPR002305">
    <property type="entry name" value="aa-tRNA-synth_Ic"/>
</dbReference>
<evidence type="ECO:0000259" key="13">
    <source>
        <dbReference type="Pfam" id="PF22421"/>
    </source>
</evidence>
<gene>
    <name evidence="11" type="primary">tyrS</name>
    <name evidence="14" type="ORF">D9V80_00510</name>
</gene>
<dbReference type="AlphaFoldDB" id="A0A4D6YL28"/>
<dbReference type="InterPro" id="IPR024088">
    <property type="entry name" value="Tyr-tRNA-ligase_bac-type"/>
</dbReference>
<keyword evidence="5 11" id="KW-0067">ATP-binding</keyword>
<feature type="binding site" evidence="11">
    <location>
        <position position="176"/>
    </location>
    <ligand>
        <name>L-tyrosine</name>
        <dbReference type="ChEBI" id="CHEBI:58315"/>
    </ligand>
</feature>
<dbReference type="InterPro" id="IPR024107">
    <property type="entry name" value="Tyr-tRNA-ligase_bac_1"/>
</dbReference>
<dbReference type="InterPro" id="IPR001412">
    <property type="entry name" value="aa-tRNA-synth_I_CS"/>
</dbReference>
<dbReference type="Gene3D" id="3.10.290.10">
    <property type="entry name" value="RNA-binding S4 domain"/>
    <property type="match status" value="1"/>
</dbReference>
<dbReference type="PROSITE" id="PS50889">
    <property type="entry name" value="S4"/>
    <property type="match status" value="1"/>
</dbReference>
<keyword evidence="2 11" id="KW-0963">Cytoplasm</keyword>
<evidence type="ECO:0000313" key="14">
    <source>
        <dbReference type="EMBL" id="QCI26650.1"/>
    </source>
</evidence>
<dbReference type="CDD" id="cd00805">
    <property type="entry name" value="TyrRS_core"/>
    <property type="match status" value="1"/>
</dbReference>
<dbReference type="PANTHER" id="PTHR11766">
    <property type="entry name" value="TYROSYL-TRNA SYNTHETASE"/>
    <property type="match status" value="1"/>
</dbReference>
<dbReference type="NCBIfam" id="TIGR00234">
    <property type="entry name" value="tyrS"/>
    <property type="match status" value="1"/>
</dbReference>
<feature type="short sequence motif" description="'KMSKS' region" evidence="11">
    <location>
        <begin position="232"/>
        <end position="236"/>
    </location>
</feature>
<evidence type="ECO:0000256" key="8">
    <source>
        <dbReference type="ARBA" id="ARBA00023146"/>
    </source>
</evidence>
<dbReference type="GO" id="GO:0042803">
    <property type="term" value="F:protein homodimerization activity"/>
    <property type="evidence" value="ECO:0007669"/>
    <property type="project" value="UniProtKB-ARBA"/>
</dbReference>
<dbReference type="HAMAP" id="MF_02006">
    <property type="entry name" value="Tyr_tRNA_synth_type1"/>
    <property type="match status" value="1"/>
</dbReference>
<keyword evidence="3 11" id="KW-0436">Ligase</keyword>
<dbReference type="Pfam" id="PF22421">
    <property type="entry name" value="SYY_C-terminal"/>
    <property type="match status" value="1"/>
</dbReference>
<dbReference type="OrthoDB" id="9804243at2"/>
<evidence type="ECO:0000313" key="15">
    <source>
        <dbReference type="Proteomes" id="UP000298782"/>
    </source>
</evidence>
<dbReference type="InterPro" id="IPR054608">
    <property type="entry name" value="SYY-like_C"/>
</dbReference>
<keyword evidence="4 11" id="KW-0547">Nucleotide-binding</keyword>
<evidence type="ECO:0000256" key="11">
    <source>
        <dbReference type="HAMAP-Rule" id="MF_02006"/>
    </source>
</evidence>
<feature type="binding site" evidence="11">
    <location>
        <position position="172"/>
    </location>
    <ligand>
        <name>L-tyrosine</name>
        <dbReference type="ChEBI" id="CHEBI:58315"/>
    </ligand>
</feature>
<comment type="similarity">
    <text evidence="10 11">Belongs to the class-I aminoacyl-tRNA synthetase family. TyrS type 1 subfamily.</text>
</comment>
<evidence type="ECO:0000256" key="4">
    <source>
        <dbReference type="ARBA" id="ARBA00022741"/>
    </source>
</evidence>
<evidence type="ECO:0000256" key="9">
    <source>
        <dbReference type="ARBA" id="ARBA00048248"/>
    </source>
</evidence>
<dbReference type="InterPro" id="IPR002307">
    <property type="entry name" value="Tyr-tRNA-ligase"/>
</dbReference>
<evidence type="ECO:0000256" key="12">
    <source>
        <dbReference type="PROSITE-ProRule" id="PRU00182"/>
    </source>
</evidence>
<accession>A0A4D6YL28</accession>
<protein>
    <recommendedName>
        <fullName evidence="11">Tyrosine--tRNA ligase</fullName>
        <ecNumber evidence="11">6.1.1.1</ecNumber>
    </recommendedName>
    <alternativeName>
        <fullName evidence="11">Tyrosyl-tRNA synthetase</fullName>
        <shortName evidence="11">TyrRS</shortName>
    </alternativeName>
</protein>
<comment type="function">
    <text evidence="11">Catalyzes the attachment of tyrosine to tRNA(Tyr) in a two-step reaction: tyrosine is first activated by ATP to form Tyr-AMP and then transferred to the acceptor end of tRNA(Tyr).</text>
</comment>
<dbReference type="EMBL" id="CP034852">
    <property type="protein sequence ID" value="QCI26650.1"/>
    <property type="molecule type" value="Genomic_DNA"/>
</dbReference>
<evidence type="ECO:0000256" key="6">
    <source>
        <dbReference type="ARBA" id="ARBA00022884"/>
    </source>
</evidence>
<dbReference type="PROSITE" id="PS00178">
    <property type="entry name" value="AA_TRNA_LIGASE_I"/>
    <property type="match status" value="1"/>
</dbReference>
<dbReference type="PANTHER" id="PTHR11766:SF0">
    <property type="entry name" value="TYROSINE--TRNA LIGASE, MITOCHONDRIAL"/>
    <property type="match status" value="1"/>
</dbReference>
<reference evidence="14 15" key="2">
    <citation type="submission" date="2019-05" db="EMBL/GenBank/DDBJ databases">
        <title>Genome evolution of the obligate endosymbiont Buchnera aphidicola.</title>
        <authorList>
            <person name="Moran N.A."/>
        </authorList>
    </citation>
    <scope>NUCLEOTIDE SEQUENCE [LARGE SCALE GENOMIC DNA]</scope>
    <source>
        <strain evidence="14 15">Tca</strain>
    </source>
</reference>
<comment type="subcellular location">
    <subcellularLocation>
        <location evidence="1 11">Cytoplasm</location>
    </subcellularLocation>
</comment>
<dbReference type="SUPFAM" id="SSF52374">
    <property type="entry name" value="Nucleotidylyl transferase"/>
    <property type="match status" value="1"/>
</dbReference>
<name>A0A4D6YL28_9GAMM</name>
<feature type="short sequence motif" description="'HIGH' region" evidence="11">
    <location>
        <begin position="39"/>
        <end position="48"/>
    </location>
</feature>
<dbReference type="Proteomes" id="UP000298782">
    <property type="component" value="Chromosome"/>
</dbReference>
<dbReference type="FunFam" id="1.10.240.10:FF:000001">
    <property type="entry name" value="Tyrosine--tRNA ligase"/>
    <property type="match status" value="1"/>
</dbReference>
<comment type="subunit">
    <text evidence="11">Homodimer.</text>
</comment>
<keyword evidence="8 11" id="KW-0030">Aminoacyl-tRNA synthetase</keyword>
<evidence type="ECO:0000256" key="10">
    <source>
        <dbReference type="ARBA" id="ARBA00060965"/>
    </source>
</evidence>
<sequence length="425" mass="49492">MNIIEELHQKNLIFNISNNQDLIKKINEKSISLYCGFDPTAESLHVGHLLPLLVLRLFQKCGHKPIVLIGGATSLIGDPSFKEKKREDICFEVIKIWEKNIVTQIKKFLNFNHHCNSALIINNYEWFNEINLLTFLKDIGKYFSINSMINKESVKKRIQRIDQGISFTEFSYSLLQAYDYFFLYKKYHTILQIGGSDQWGNIVSGINLIRKKLNKQVFGLTIPLFIKSNGKKFGKTESGNIWLDPKKTTPYEFYQFWMNITDSEALYFANILNITSMHEVNTFQKKDKNLIIEMKKILAKEITILVHGKKEYTIAKNISNNLFSNNIIGLEESDFQCFFTNSSIKNIPIFYFKYVDNIQLRKLLTEVKLSTSWKHASNLIVSKGIKINGKIESNSNYFITCKDVLFKKYTILCKGKKKFILVKWI</sequence>
<evidence type="ECO:0000256" key="5">
    <source>
        <dbReference type="ARBA" id="ARBA00022840"/>
    </source>
</evidence>
<dbReference type="RefSeq" id="WP_158353176.1">
    <property type="nucleotide sequence ID" value="NZ_CP034852.1"/>
</dbReference>
<evidence type="ECO:0000256" key="1">
    <source>
        <dbReference type="ARBA" id="ARBA00004496"/>
    </source>
</evidence>
<comment type="catalytic activity">
    <reaction evidence="9 11">
        <text>tRNA(Tyr) + L-tyrosine + ATP = L-tyrosyl-tRNA(Tyr) + AMP + diphosphate + H(+)</text>
        <dbReference type="Rhea" id="RHEA:10220"/>
        <dbReference type="Rhea" id="RHEA-COMP:9706"/>
        <dbReference type="Rhea" id="RHEA-COMP:9707"/>
        <dbReference type="ChEBI" id="CHEBI:15378"/>
        <dbReference type="ChEBI" id="CHEBI:30616"/>
        <dbReference type="ChEBI" id="CHEBI:33019"/>
        <dbReference type="ChEBI" id="CHEBI:58315"/>
        <dbReference type="ChEBI" id="CHEBI:78442"/>
        <dbReference type="ChEBI" id="CHEBI:78536"/>
        <dbReference type="ChEBI" id="CHEBI:456215"/>
        <dbReference type="EC" id="6.1.1.1"/>
    </reaction>
</comment>
<dbReference type="GO" id="GO:0005524">
    <property type="term" value="F:ATP binding"/>
    <property type="evidence" value="ECO:0007669"/>
    <property type="project" value="UniProtKB-UniRule"/>
</dbReference>
<dbReference type="InterPro" id="IPR036986">
    <property type="entry name" value="S4_RNA-bd_sf"/>
</dbReference>
<dbReference type="PRINTS" id="PR01040">
    <property type="entry name" value="TRNASYNTHTYR"/>
</dbReference>
<feature type="domain" description="Tyrosine--tRNA ligase SYY-like C-terminal" evidence="13">
    <location>
        <begin position="344"/>
        <end position="422"/>
    </location>
</feature>
<dbReference type="SUPFAM" id="SSF55174">
    <property type="entry name" value="Alpha-L RNA-binding motif"/>
    <property type="match status" value="1"/>
</dbReference>
<dbReference type="EC" id="6.1.1.1" evidence="11"/>
<keyword evidence="7 11" id="KW-0648">Protein biosynthesis</keyword>
<dbReference type="Gene3D" id="1.10.240.10">
    <property type="entry name" value="Tyrosyl-Transfer RNA Synthetase"/>
    <property type="match status" value="1"/>
</dbReference>
<feature type="binding site" evidence="11">
    <location>
        <position position="34"/>
    </location>
    <ligand>
        <name>L-tyrosine</name>
        <dbReference type="ChEBI" id="CHEBI:58315"/>
    </ligand>
</feature>
<evidence type="ECO:0000256" key="7">
    <source>
        <dbReference type="ARBA" id="ARBA00022917"/>
    </source>
</evidence>
<organism evidence="14 15">
    <name type="scientific">Buchnera aphidicola</name>
    <name type="common">Thelaxes californica</name>
    <dbReference type="NCBI Taxonomy" id="1315998"/>
    <lineage>
        <taxon>Bacteria</taxon>
        <taxon>Pseudomonadati</taxon>
        <taxon>Pseudomonadota</taxon>
        <taxon>Gammaproteobacteria</taxon>
        <taxon>Enterobacterales</taxon>
        <taxon>Erwiniaceae</taxon>
        <taxon>Buchnera</taxon>
    </lineage>
</organism>
<dbReference type="GO" id="GO:0005829">
    <property type="term" value="C:cytosol"/>
    <property type="evidence" value="ECO:0007669"/>
    <property type="project" value="TreeGrafter"/>
</dbReference>
<dbReference type="GO" id="GO:0004831">
    <property type="term" value="F:tyrosine-tRNA ligase activity"/>
    <property type="evidence" value="ECO:0007669"/>
    <property type="project" value="UniProtKB-UniRule"/>
</dbReference>
<dbReference type="GO" id="GO:0003723">
    <property type="term" value="F:RNA binding"/>
    <property type="evidence" value="ECO:0007669"/>
    <property type="project" value="UniProtKB-KW"/>
</dbReference>
<keyword evidence="6 12" id="KW-0694">RNA-binding</keyword>
<feature type="binding site" evidence="11">
    <location>
        <position position="235"/>
    </location>
    <ligand>
        <name>ATP</name>
        <dbReference type="ChEBI" id="CHEBI:30616"/>
    </ligand>
</feature>
<evidence type="ECO:0000256" key="3">
    <source>
        <dbReference type="ARBA" id="ARBA00022598"/>
    </source>
</evidence>
<reference evidence="14 15" key="1">
    <citation type="submission" date="2018-12" db="EMBL/GenBank/DDBJ databases">
        <authorList>
            <person name="Chong R.A."/>
        </authorList>
    </citation>
    <scope>NUCLEOTIDE SEQUENCE [LARGE SCALE GENOMIC DNA]</scope>
    <source>
        <strain evidence="14 15">Tca</strain>
    </source>
</reference>
<dbReference type="Gene3D" id="3.40.50.620">
    <property type="entry name" value="HUPs"/>
    <property type="match status" value="1"/>
</dbReference>
<keyword evidence="15" id="KW-1185">Reference proteome</keyword>